<accession>A0A1G2CJQ2</accession>
<keyword evidence="8" id="KW-0378">Hydrolase</keyword>
<evidence type="ECO:0000256" key="1">
    <source>
        <dbReference type="ARBA" id="ARBA00001947"/>
    </source>
</evidence>
<comment type="caution">
    <text evidence="15">The sequence shown here is derived from an EMBL/GenBank/DDBJ whole genome shotgun (WGS) entry which is preliminary data.</text>
</comment>
<feature type="transmembrane region" description="Helical" evidence="13">
    <location>
        <begin position="181"/>
        <end position="206"/>
    </location>
</feature>
<evidence type="ECO:0000256" key="2">
    <source>
        <dbReference type="ARBA" id="ARBA00004651"/>
    </source>
</evidence>
<dbReference type="InterPro" id="IPR052348">
    <property type="entry name" value="Metallopeptidase_M50B"/>
</dbReference>
<dbReference type="GO" id="GO:0005886">
    <property type="term" value="C:plasma membrane"/>
    <property type="evidence" value="ECO:0007669"/>
    <property type="project" value="UniProtKB-SubCell"/>
</dbReference>
<feature type="transmembrane region" description="Helical" evidence="13">
    <location>
        <begin position="98"/>
        <end position="118"/>
    </location>
</feature>
<keyword evidence="7" id="KW-0479">Metal-binding</keyword>
<evidence type="ECO:0000256" key="5">
    <source>
        <dbReference type="ARBA" id="ARBA00022670"/>
    </source>
</evidence>
<evidence type="ECO:0000256" key="11">
    <source>
        <dbReference type="ARBA" id="ARBA00023049"/>
    </source>
</evidence>
<evidence type="ECO:0000256" key="3">
    <source>
        <dbReference type="ARBA" id="ARBA00007931"/>
    </source>
</evidence>
<organism evidence="15 16">
    <name type="scientific">Candidatus Liptonbacteria bacterium RIFCSPLOWO2_01_FULL_56_20</name>
    <dbReference type="NCBI Taxonomy" id="1798652"/>
    <lineage>
        <taxon>Bacteria</taxon>
        <taxon>Candidatus Liptoniibacteriota</taxon>
    </lineage>
</organism>
<protein>
    <recommendedName>
        <fullName evidence="14">Peptidase M50 domain-containing protein</fullName>
    </recommendedName>
</protein>
<keyword evidence="10 13" id="KW-1133">Transmembrane helix</keyword>
<dbReference type="AlphaFoldDB" id="A0A1G2CJQ2"/>
<keyword evidence="12 13" id="KW-0472">Membrane</keyword>
<feature type="transmembrane region" description="Helical" evidence="13">
    <location>
        <begin position="130"/>
        <end position="148"/>
    </location>
</feature>
<feature type="transmembrane region" description="Helical" evidence="13">
    <location>
        <begin position="57"/>
        <end position="78"/>
    </location>
</feature>
<dbReference type="GO" id="GO:0008237">
    <property type="term" value="F:metallopeptidase activity"/>
    <property type="evidence" value="ECO:0007669"/>
    <property type="project" value="UniProtKB-KW"/>
</dbReference>
<comment type="cofactor">
    <cofactor evidence="1">
        <name>Zn(2+)</name>
        <dbReference type="ChEBI" id="CHEBI:29105"/>
    </cofactor>
</comment>
<dbReference type="GO" id="GO:0006508">
    <property type="term" value="P:proteolysis"/>
    <property type="evidence" value="ECO:0007669"/>
    <property type="project" value="UniProtKB-KW"/>
</dbReference>
<evidence type="ECO:0000256" key="6">
    <source>
        <dbReference type="ARBA" id="ARBA00022692"/>
    </source>
</evidence>
<dbReference type="GO" id="GO:0046872">
    <property type="term" value="F:metal ion binding"/>
    <property type="evidence" value="ECO:0007669"/>
    <property type="project" value="UniProtKB-KW"/>
</dbReference>
<evidence type="ECO:0000313" key="15">
    <source>
        <dbReference type="EMBL" id="OGZ01579.1"/>
    </source>
</evidence>
<keyword evidence="11" id="KW-0482">Metalloprotease</keyword>
<evidence type="ECO:0000256" key="13">
    <source>
        <dbReference type="SAM" id="Phobius"/>
    </source>
</evidence>
<dbReference type="PANTHER" id="PTHR35864">
    <property type="entry name" value="ZINC METALLOPROTEASE MJ0611-RELATED"/>
    <property type="match status" value="1"/>
</dbReference>
<dbReference type="PANTHER" id="PTHR35864:SF1">
    <property type="entry name" value="ZINC METALLOPROTEASE YWHC-RELATED"/>
    <property type="match status" value="1"/>
</dbReference>
<evidence type="ECO:0000256" key="9">
    <source>
        <dbReference type="ARBA" id="ARBA00022833"/>
    </source>
</evidence>
<reference evidence="15 16" key="1">
    <citation type="journal article" date="2016" name="Nat. Commun.">
        <title>Thousands of microbial genomes shed light on interconnected biogeochemical processes in an aquifer system.</title>
        <authorList>
            <person name="Anantharaman K."/>
            <person name="Brown C.T."/>
            <person name="Hug L.A."/>
            <person name="Sharon I."/>
            <person name="Castelle C.J."/>
            <person name="Probst A.J."/>
            <person name="Thomas B.C."/>
            <person name="Singh A."/>
            <person name="Wilkins M.J."/>
            <person name="Karaoz U."/>
            <person name="Brodie E.L."/>
            <person name="Williams K.H."/>
            <person name="Hubbard S.S."/>
            <person name="Banfield J.F."/>
        </authorList>
    </citation>
    <scope>NUCLEOTIDE SEQUENCE [LARGE SCALE GENOMIC DNA]</scope>
</reference>
<dbReference type="InterPro" id="IPR008915">
    <property type="entry name" value="Peptidase_M50"/>
</dbReference>
<evidence type="ECO:0000256" key="7">
    <source>
        <dbReference type="ARBA" id="ARBA00022723"/>
    </source>
</evidence>
<sequence length="211" mass="23226">MIVPMFFLFELIVLIFSVMIHEISHGYVAERLGDPTARLAGRLTLNPLKHIDPVGSVILPLLLAIPALFGQPTIIFGWAKPVPYNPAYLKDPKRGAGAIAAAGPLSNFLLAAVFGVLLRSISYDPPSLALFFSVIILINIALGVFNLLPLPPLDGSKVLFAFLPPTEKSFRLMRFLERNGFLLIIFFVFFGYELIIPVLSALYLLFAGQPF</sequence>
<dbReference type="InterPro" id="IPR044537">
    <property type="entry name" value="Rip2-like"/>
</dbReference>
<dbReference type="STRING" id="1798652.A3A43_01565"/>
<gene>
    <name evidence="15" type="ORF">A3A43_01565</name>
</gene>
<dbReference type="Proteomes" id="UP000178495">
    <property type="component" value="Unassembled WGS sequence"/>
</dbReference>
<comment type="similarity">
    <text evidence="3">Belongs to the peptidase M50B family.</text>
</comment>
<dbReference type="CDD" id="cd06158">
    <property type="entry name" value="S2P-M50_like_1"/>
    <property type="match status" value="1"/>
</dbReference>
<evidence type="ECO:0000256" key="10">
    <source>
        <dbReference type="ARBA" id="ARBA00022989"/>
    </source>
</evidence>
<keyword evidence="4" id="KW-1003">Cell membrane</keyword>
<feature type="domain" description="Peptidase M50" evidence="14">
    <location>
        <begin position="130"/>
        <end position="168"/>
    </location>
</feature>
<evidence type="ECO:0000256" key="8">
    <source>
        <dbReference type="ARBA" id="ARBA00022801"/>
    </source>
</evidence>
<dbReference type="Pfam" id="PF02163">
    <property type="entry name" value="Peptidase_M50"/>
    <property type="match status" value="1"/>
</dbReference>
<evidence type="ECO:0000256" key="12">
    <source>
        <dbReference type="ARBA" id="ARBA00023136"/>
    </source>
</evidence>
<feature type="transmembrane region" description="Helical" evidence="13">
    <location>
        <begin position="6"/>
        <end position="28"/>
    </location>
</feature>
<evidence type="ECO:0000313" key="16">
    <source>
        <dbReference type="Proteomes" id="UP000178495"/>
    </source>
</evidence>
<evidence type="ECO:0000256" key="4">
    <source>
        <dbReference type="ARBA" id="ARBA00022475"/>
    </source>
</evidence>
<comment type="subcellular location">
    <subcellularLocation>
        <location evidence="2">Cell membrane</location>
        <topology evidence="2">Multi-pass membrane protein</topology>
    </subcellularLocation>
</comment>
<name>A0A1G2CJQ2_9BACT</name>
<dbReference type="EMBL" id="MHLC01000007">
    <property type="protein sequence ID" value="OGZ01579.1"/>
    <property type="molecule type" value="Genomic_DNA"/>
</dbReference>
<keyword evidence="9" id="KW-0862">Zinc</keyword>
<evidence type="ECO:0000259" key="14">
    <source>
        <dbReference type="Pfam" id="PF02163"/>
    </source>
</evidence>
<keyword evidence="5" id="KW-0645">Protease</keyword>
<proteinExistence type="inferred from homology"/>
<keyword evidence="6 13" id="KW-0812">Transmembrane</keyword>